<dbReference type="AlphaFoldDB" id="A0AAU1UJQ9"/>
<proteinExistence type="predicted"/>
<dbReference type="EMBL" id="CP108195">
    <property type="protein sequence ID" value="WTS17451.1"/>
    <property type="molecule type" value="Genomic_DNA"/>
</dbReference>
<sequence length="51" mass="5777">MTTLHACGRAHDAASLSIVERSQRVDAEEFYRLLDGVIIDDAEVFNDKLRE</sequence>
<evidence type="ECO:0000313" key="1">
    <source>
        <dbReference type="EMBL" id="WTS17451.1"/>
    </source>
</evidence>
<reference evidence="1" key="1">
    <citation type="submission" date="2022-10" db="EMBL/GenBank/DDBJ databases">
        <title>The complete genomes of actinobacterial strains from the NBC collection.</title>
        <authorList>
            <person name="Joergensen T.S."/>
            <person name="Alvarez Arevalo M."/>
            <person name="Sterndorff E.B."/>
            <person name="Faurdal D."/>
            <person name="Vuksanovic O."/>
            <person name="Mourched A.-S."/>
            <person name="Charusanti P."/>
            <person name="Shaw S."/>
            <person name="Blin K."/>
            <person name="Weber T."/>
        </authorList>
    </citation>
    <scope>NUCLEOTIDE SEQUENCE</scope>
    <source>
        <strain evidence="1">NBC_00119</strain>
    </source>
</reference>
<name>A0AAU1UJQ9_9ACTN</name>
<protein>
    <submittedName>
        <fullName evidence="1">Uncharacterized protein</fullName>
    </submittedName>
</protein>
<gene>
    <name evidence="1" type="ORF">OHU69_44340</name>
</gene>
<organism evidence="1">
    <name type="scientific">Streptomyces sp. NBC_00119</name>
    <dbReference type="NCBI Taxonomy" id="2975659"/>
    <lineage>
        <taxon>Bacteria</taxon>
        <taxon>Bacillati</taxon>
        <taxon>Actinomycetota</taxon>
        <taxon>Actinomycetes</taxon>
        <taxon>Kitasatosporales</taxon>
        <taxon>Streptomycetaceae</taxon>
        <taxon>Streptomyces</taxon>
    </lineage>
</organism>
<accession>A0AAU1UJQ9</accession>